<reference evidence="2" key="1">
    <citation type="submission" date="2014-11" db="EMBL/GenBank/DDBJ databases">
        <authorList>
            <person name="Otto D Thomas"/>
            <person name="Naeem Raeece"/>
        </authorList>
    </citation>
    <scope>NUCLEOTIDE SEQUENCE</scope>
</reference>
<protein>
    <recommendedName>
        <fullName evidence="3">MYND-type domain-containing protein</fullName>
    </recommendedName>
</protein>
<dbReference type="PhylomeDB" id="A0A0G4GNA5"/>
<gene>
    <name evidence="2" type="ORF">Cvel_4956</name>
</gene>
<evidence type="ECO:0000313" key="2">
    <source>
        <dbReference type="EMBL" id="CEM31684.1"/>
    </source>
</evidence>
<accession>A0A0G4GNA5</accession>
<name>A0A0G4GNA5_9ALVE</name>
<organism evidence="2">
    <name type="scientific">Chromera velia CCMP2878</name>
    <dbReference type="NCBI Taxonomy" id="1169474"/>
    <lineage>
        <taxon>Eukaryota</taxon>
        <taxon>Sar</taxon>
        <taxon>Alveolata</taxon>
        <taxon>Colpodellida</taxon>
        <taxon>Chromeraceae</taxon>
        <taxon>Chromera</taxon>
    </lineage>
</organism>
<dbReference type="VEuPathDB" id="CryptoDB:Cvel_4956"/>
<proteinExistence type="predicted"/>
<feature type="region of interest" description="Disordered" evidence="1">
    <location>
        <begin position="557"/>
        <end position="587"/>
    </location>
</feature>
<dbReference type="EMBL" id="CDMZ01001380">
    <property type="protein sequence ID" value="CEM31684.1"/>
    <property type="molecule type" value="Genomic_DNA"/>
</dbReference>
<evidence type="ECO:0008006" key="3">
    <source>
        <dbReference type="Google" id="ProtNLM"/>
    </source>
</evidence>
<sequence>MEIGDCSGHVADELFDESGVIPDFMFVGEGSEADRDALLIFVRTWGEVERLQLLIQKELPPEPEPVETDTGGRSVRAVELIDASLAELSKMNREAVPHMSAVQESFEELRKKIEEKEKETEMGCTPETIQLLRDRLHRAGVCVKILSSFLDWSRTCTDLVQRGICLQERLLNMRVAHKLDYHSKIAPDLLLVRGLFSAVLGMFSFRGLLPQHVEHWIESDSFVRFLMKNEVMEANAKTESGVVKNMHRLGKSLLINFFPRNGRLWYMIWKSDVFQRGVAKELRSNAEDLREKADLQEGLKEIEPTLKIFELTELNKKAVEGLNRHINSRVDEGGSGGEERGALDFASFFCAFYWHAVEESAKPSEAKNEKKGRIQLWGEWCRRVEVFGMAEEVRKGHRLAFASTAAVVDARSLYEDSLSECAPDGCNWEGKRLHFIYRVKGIEMSLQNPKLAKRIEKERGKVVKVLRQMERKWERVREMEEENLINEMAEKEDPAWYWERAAFEMEEFVAQNFFALLILYLDPSSPQNPSSSSASAKHSRKQVALMEWFERHRPVTAAAQGSEMRKKGKKSSSDSKQQPEGGVPPSPFTSLRDLSLFSLSDFLNDHILSVSENSFGYYSIDYSHKGADEREASRKASRQRTCKSLMNGEETKTNENIPYDNCGRCWMQAKHCVACQLAVYCSRDCQRAH</sequence>
<dbReference type="AlphaFoldDB" id="A0A0G4GNA5"/>
<evidence type="ECO:0000256" key="1">
    <source>
        <dbReference type="SAM" id="MobiDB-lite"/>
    </source>
</evidence>